<dbReference type="EMBL" id="QXFT01001332">
    <property type="protein sequence ID" value="KAE9321661.1"/>
    <property type="molecule type" value="Genomic_DNA"/>
</dbReference>
<accession>A0A6A3L1L1</accession>
<dbReference type="Proteomes" id="UP000429607">
    <property type="component" value="Unassembled WGS sequence"/>
</dbReference>
<sequence length="34" mass="4390">MLFCYMHTIMLPDDKHRWGRKRQFYELRNTFVKQ</sequence>
<evidence type="ECO:0000313" key="4">
    <source>
        <dbReference type="Proteomes" id="UP000434957"/>
    </source>
</evidence>
<name>A0A6A3L1L1_9STRA</name>
<dbReference type="EMBL" id="QXFV01001289">
    <property type="protein sequence ID" value="KAE9009664.1"/>
    <property type="molecule type" value="Genomic_DNA"/>
</dbReference>
<protein>
    <submittedName>
        <fullName evidence="1">Uncharacterized protein</fullName>
    </submittedName>
</protein>
<dbReference type="AlphaFoldDB" id="A0A6A3L1L1"/>
<comment type="caution">
    <text evidence="1">The sequence shown here is derived from an EMBL/GenBank/DDBJ whole genome shotgun (WGS) entry which is preliminary data.</text>
</comment>
<proteinExistence type="predicted"/>
<evidence type="ECO:0000313" key="1">
    <source>
        <dbReference type="EMBL" id="KAE9009664.1"/>
    </source>
</evidence>
<organism evidence="1 3">
    <name type="scientific">Phytophthora rubi</name>
    <dbReference type="NCBI Taxonomy" id="129364"/>
    <lineage>
        <taxon>Eukaryota</taxon>
        <taxon>Sar</taxon>
        <taxon>Stramenopiles</taxon>
        <taxon>Oomycota</taxon>
        <taxon>Peronosporomycetes</taxon>
        <taxon>Peronosporales</taxon>
        <taxon>Peronosporaceae</taxon>
        <taxon>Phytophthora</taxon>
    </lineage>
</organism>
<reference evidence="1 3" key="1">
    <citation type="submission" date="2018-09" db="EMBL/GenBank/DDBJ databases">
        <title>Genomic investigation of the strawberry pathogen Phytophthora fragariae indicates pathogenicity is determined by transcriptional variation in three key races.</title>
        <authorList>
            <person name="Adams T.M."/>
            <person name="Armitage A.D."/>
            <person name="Sobczyk M.K."/>
            <person name="Bates H.J."/>
            <person name="Dunwell J.M."/>
            <person name="Nellist C.F."/>
            <person name="Harrison R.J."/>
        </authorList>
    </citation>
    <scope>NUCLEOTIDE SEQUENCE [LARGE SCALE GENOMIC DNA]</scope>
    <source>
        <strain evidence="1 3">SCRP249</strain>
        <strain evidence="2 4">SCRP333</strain>
    </source>
</reference>
<keyword evidence="4" id="KW-1185">Reference proteome</keyword>
<evidence type="ECO:0000313" key="2">
    <source>
        <dbReference type="EMBL" id="KAE9321661.1"/>
    </source>
</evidence>
<evidence type="ECO:0000313" key="3">
    <source>
        <dbReference type="Proteomes" id="UP000429607"/>
    </source>
</evidence>
<gene>
    <name evidence="1" type="ORF">PR001_g16380</name>
    <name evidence="2" type="ORF">PR003_g17412</name>
</gene>
<dbReference type="Proteomes" id="UP000434957">
    <property type="component" value="Unassembled WGS sequence"/>
</dbReference>